<dbReference type="Gene3D" id="1.10.760.10">
    <property type="entry name" value="Cytochrome c-like domain"/>
    <property type="match status" value="1"/>
</dbReference>
<dbReference type="Pfam" id="PF00034">
    <property type="entry name" value="Cytochrom_C"/>
    <property type="match status" value="1"/>
</dbReference>
<sequence>MASMKTVTAIVALLVLTAGCSESSSETEASASGTTEAAPPPVEAGAPAPDDVATLDGVDFASLNGDAASGKSAFAQCRTCHVVDPGMNRVGPSLAGIVGRPAGTVAGFKYTQANAESGITWTEAKLNQFLEKPHRVIPKTKMIFAGIPDAQKRADMIAYLKNPS</sequence>
<dbReference type="SUPFAM" id="SSF46626">
    <property type="entry name" value="Cytochrome c"/>
    <property type="match status" value="1"/>
</dbReference>
<evidence type="ECO:0000256" key="4">
    <source>
        <dbReference type="ARBA" id="ARBA00022982"/>
    </source>
</evidence>
<name>A0ABX2N3J6_9SPHN</name>
<evidence type="ECO:0000256" key="6">
    <source>
        <dbReference type="PROSITE-ProRule" id="PRU00433"/>
    </source>
</evidence>
<feature type="chain" id="PRO_5047269253" evidence="8">
    <location>
        <begin position="24"/>
        <end position="164"/>
    </location>
</feature>
<dbReference type="PANTHER" id="PTHR11961">
    <property type="entry name" value="CYTOCHROME C"/>
    <property type="match status" value="1"/>
</dbReference>
<dbReference type="InterPro" id="IPR002327">
    <property type="entry name" value="Cyt_c_1A/1B"/>
</dbReference>
<dbReference type="PROSITE" id="PS51257">
    <property type="entry name" value="PROKAR_LIPOPROTEIN"/>
    <property type="match status" value="1"/>
</dbReference>
<accession>A0ABX2N3J6</accession>
<protein>
    <submittedName>
        <fullName evidence="10">Cytochrome c family protein</fullName>
    </submittedName>
</protein>
<organism evidence="10 11">
    <name type="scientific">Parasphingorhabdus flavimaris</name>
    <dbReference type="NCBI Taxonomy" id="266812"/>
    <lineage>
        <taxon>Bacteria</taxon>
        <taxon>Pseudomonadati</taxon>
        <taxon>Pseudomonadota</taxon>
        <taxon>Alphaproteobacteria</taxon>
        <taxon>Sphingomonadales</taxon>
        <taxon>Sphingomonadaceae</taxon>
        <taxon>Parasphingorhabdus</taxon>
    </lineage>
</organism>
<evidence type="ECO:0000256" key="7">
    <source>
        <dbReference type="SAM" id="MobiDB-lite"/>
    </source>
</evidence>
<dbReference type="EMBL" id="JABWMH010000003">
    <property type="protein sequence ID" value="NVD28270.1"/>
    <property type="molecule type" value="Genomic_DNA"/>
</dbReference>
<evidence type="ECO:0000313" key="10">
    <source>
        <dbReference type="EMBL" id="NVD28270.1"/>
    </source>
</evidence>
<feature type="domain" description="Cytochrome c" evidence="9">
    <location>
        <begin position="65"/>
        <end position="164"/>
    </location>
</feature>
<evidence type="ECO:0000256" key="2">
    <source>
        <dbReference type="ARBA" id="ARBA00022617"/>
    </source>
</evidence>
<evidence type="ECO:0000256" key="3">
    <source>
        <dbReference type="ARBA" id="ARBA00022723"/>
    </source>
</evidence>
<comment type="caution">
    <text evidence="10">The sequence shown here is derived from an EMBL/GenBank/DDBJ whole genome shotgun (WGS) entry which is preliminary data.</text>
</comment>
<dbReference type="PRINTS" id="PR00604">
    <property type="entry name" value="CYTCHRMECIAB"/>
</dbReference>
<keyword evidence="1" id="KW-0813">Transport</keyword>
<dbReference type="RefSeq" id="WP_176279791.1">
    <property type="nucleotide sequence ID" value="NZ_JABWMH010000003.1"/>
</dbReference>
<keyword evidence="2 6" id="KW-0349">Heme</keyword>
<evidence type="ECO:0000256" key="1">
    <source>
        <dbReference type="ARBA" id="ARBA00022448"/>
    </source>
</evidence>
<keyword evidence="3 6" id="KW-0479">Metal-binding</keyword>
<evidence type="ECO:0000256" key="5">
    <source>
        <dbReference type="ARBA" id="ARBA00023004"/>
    </source>
</evidence>
<keyword evidence="4" id="KW-0249">Electron transport</keyword>
<dbReference type="PROSITE" id="PS51007">
    <property type="entry name" value="CYTC"/>
    <property type="match status" value="1"/>
</dbReference>
<keyword evidence="11" id="KW-1185">Reference proteome</keyword>
<evidence type="ECO:0000259" key="9">
    <source>
        <dbReference type="PROSITE" id="PS51007"/>
    </source>
</evidence>
<keyword evidence="5 6" id="KW-0408">Iron</keyword>
<keyword evidence="8" id="KW-0732">Signal</keyword>
<gene>
    <name evidence="10" type="ORF">HUO14_10175</name>
</gene>
<dbReference type="InterPro" id="IPR009056">
    <property type="entry name" value="Cyt_c-like_dom"/>
</dbReference>
<feature type="region of interest" description="Disordered" evidence="7">
    <location>
        <begin position="24"/>
        <end position="50"/>
    </location>
</feature>
<feature type="signal peptide" evidence="8">
    <location>
        <begin position="1"/>
        <end position="23"/>
    </location>
</feature>
<reference evidence="10 11" key="1">
    <citation type="submission" date="2020-06" db="EMBL/GenBank/DDBJ databases">
        <authorList>
            <person name="Kim S.-J."/>
            <person name="Park S.-J."/>
        </authorList>
    </citation>
    <scope>NUCLEOTIDE SEQUENCE [LARGE SCALE GENOMIC DNA]</scope>
    <source>
        <strain evidence="10 11">SW-151</strain>
    </source>
</reference>
<evidence type="ECO:0000256" key="8">
    <source>
        <dbReference type="SAM" id="SignalP"/>
    </source>
</evidence>
<dbReference type="Proteomes" id="UP000652427">
    <property type="component" value="Unassembled WGS sequence"/>
</dbReference>
<evidence type="ECO:0000313" key="11">
    <source>
        <dbReference type="Proteomes" id="UP000652427"/>
    </source>
</evidence>
<proteinExistence type="predicted"/>
<dbReference type="InterPro" id="IPR036909">
    <property type="entry name" value="Cyt_c-like_dom_sf"/>
</dbReference>